<keyword evidence="3" id="KW-1185">Reference proteome</keyword>
<evidence type="ECO:0000259" key="1">
    <source>
        <dbReference type="Pfam" id="PF12229"/>
    </source>
</evidence>
<accession>A0A0K1EFB8</accession>
<dbReference type="Pfam" id="PF04294">
    <property type="entry name" value="VanW"/>
    <property type="match status" value="1"/>
</dbReference>
<sequence>MRIRSVVLVVGFGSLAGLGLGAGLHHVLPRAPVVRGLSIGERILPEGASPTAWLVSRREQLHGRKIWLHREGHWFSTTLGALGVSVDVAATLERAQQIGHEGSLMRRLKQTARARRGELDVPLVWTVDEHKARTFLRTEVAPVVFREPTDARLDLAQRLKVPDQPGMSLDIERTIAALHAISHEEEETMELAMSYVSAKVTLVDLTRVDVSQVVSVFETSFSTWGSGAGRAKNIANAAARLDGAVLAPGEAISFNERVGPRTPENGFTVAPEILADETVTGYGGGTCQLASTLHAAALFGAFDILDRQSHSRPSAYTKLGLDATVVYPTVDLKIRNNHPFPVMIHAFLPKPTVIRVELLGGQSSATVEYRYGVANVEDFTRRIYVKGHFPPGKRIRHQKGSRGYDVTSFVRISHKDGRVDERHYFSGYRPAPEVYWVAPGYDLAELPPLPEHAKGIEDMSATRTAGDGSMAM</sequence>
<evidence type="ECO:0000313" key="2">
    <source>
        <dbReference type="EMBL" id="AKT39273.1"/>
    </source>
</evidence>
<dbReference type="InterPro" id="IPR022029">
    <property type="entry name" value="YoaR-like_PG-bd"/>
</dbReference>
<dbReference type="AlphaFoldDB" id="A0A0K1EFB8"/>
<dbReference type="EMBL" id="CP012159">
    <property type="protein sequence ID" value="AKT39273.1"/>
    <property type="molecule type" value="Genomic_DNA"/>
</dbReference>
<dbReference type="Proteomes" id="UP000067626">
    <property type="component" value="Chromosome"/>
</dbReference>
<dbReference type="STRING" id="52.CMC5_034210"/>
<feature type="domain" description="YoaR-like putative peptidoglycan binding" evidence="1">
    <location>
        <begin position="77"/>
        <end position="180"/>
    </location>
</feature>
<gene>
    <name evidence="2" type="ORF">CMC5_034210</name>
</gene>
<organism evidence="2 3">
    <name type="scientific">Chondromyces crocatus</name>
    <dbReference type="NCBI Taxonomy" id="52"/>
    <lineage>
        <taxon>Bacteria</taxon>
        <taxon>Pseudomonadati</taxon>
        <taxon>Myxococcota</taxon>
        <taxon>Polyangia</taxon>
        <taxon>Polyangiales</taxon>
        <taxon>Polyangiaceae</taxon>
        <taxon>Chondromyces</taxon>
    </lineage>
</organism>
<dbReference type="Pfam" id="PF12229">
    <property type="entry name" value="PG_binding_4"/>
    <property type="match status" value="1"/>
</dbReference>
<dbReference type="RefSeq" id="WP_050431393.1">
    <property type="nucleotide sequence ID" value="NZ_CP012159.1"/>
</dbReference>
<dbReference type="KEGG" id="ccro:CMC5_034210"/>
<dbReference type="PANTHER" id="PTHR35788:SF1">
    <property type="entry name" value="EXPORTED PROTEIN"/>
    <property type="match status" value="1"/>
</dbReference>
<evidence type="ECO:0000313" key="3">
    <source>
        <dbReference type="Proteomes" id="UP000067626"/>
    </source>
</evidence>
<dbReference type="InterPro" id="IPR052913">
    <property type="entry name" value="Glycopeptide_resist_protein"/>
</dbReference>
<dbReference type="InterPro" id="IPR007391">
    <property type="entry name" value="Vancomycin_resist_VanW"/>
</dbReference>
<dbReference type="PANTHER" id="PTHR35788">
    <property type="entry name" value="EXPORTED PROTEIN-RELATED"/>
    <property type="match status" value="1"/>
</dbReference>
<reference evidence="2 3" key="1">
    <citation type="submission" date="2015-07" db="EMBL/GenBank/DDBJ databases">
        <title>Genome analysis of myxobacterium Chondromyces crocatus Cm c5 reveals a high potential for natural compound synthesis and the genetic basis for the loss of fruiting body formation.</title>
        <authorList>
            <person name="Zaburannyi N."/>
            <person name="Bunk B."/>
            <person name="Maier J."/>
            <person name="Overmann J."/>
            <person name="Mueller R."/>
        </authorList>
    </citation>
    <scope>NUCLEOTIDE SEQUENCE [LARGE SCALE GENOMIC DNA]</scope>
    <source>
        <strain evidence="2 3">Cm c5</strain>
    </source>
</reference>
<protein>
    <submittedName>
        <fullName evidence="2">Vancomycin resistance protein</fullName>
    </submittedName>
</protein>
<name>A0A0K1EFB8_CHOCO</name>
<proteinExistence type="predicted"/>